<proteinExistence type="predicted"/>
<dbReference type="AlphaFoldDB" id="C7J5W1"/>
<dbReference type="EMBL" id="AP008214">
    <property type="protein sequence ID" value="BAH94170.1"/>
    <property type="molecule type" value="Genomic_DNA"/>
</dbReference>
<reference evidence="2 3" key="1">
    <citation type="journal article" date="2005" name="Nature">
        <title>The map-based sequence of the rice genome.</title>
        <authorList>
            <consortium name="International rice genome sequencing project (IRGSP)"/>
            <person name="Matsumoto T."/>
            <person name="Wu J."/>
            <person name="Kanamori H."/>
            <person name="Katayose Y."/>
            <person name="Fujisawa M."/>
            <person name="Namiki N."/>
            <person name="Mizuno H."/>
            <person name="Yamamoto K."/>
            <person name="Antonio B.A."/>
            <person name="Baba T."/>
            <person name="Sakata K."/>
            <person name="Nagamura Y."/>
            <person name="Aoki H."/>
            <person name="Arikawa K."/>
            <person name="Arita K."/>
            <person name="Bito T."/>
            <person name="Chiden Y."/>
            <person name="Fujitsuka N."/>
            <person name="Fukunaka R."/>
            <person name="Hamada M."/>
            <person name="Harada C."/>
            <person name="Hayashi A."/>
            <person name="Hijishita S."/>
            <person name="Honda M."/>
            <person name="Hosokawa S."/>
            <person name="Ichikawa Y."/>
            <person name="Idonuma A."/>
            <person name="Iijima M."/>
            <person name="Ikeda M."/>
            <person name="Ikeno M."/>
            <person name="Ito K."/>
            <person name="Ito S."/>
            <person name="Ito T."/>
            <person name="Ito Y."/>
            <person name="Ito Y."/>
            <person name="Iwabuchi A."/>
            <person name="Kamiya K."/>
            <person name="Karasawa W."/>
            <person name="Kurita K."/>
            <person name="Katagiri S."/>
            <person name="Kikuta A."/>
            <person name="Kobayashi H."/>
            <person name="Kobayashi N."/>
            <person name="Machita K."/>
            <person name="Maehara T."/>
            <person name="Masukawa M."/>
            <person name="Mizubayashi T."/>
            <person name="Mukai Y."/>
            <person name="Nagasaki H."/>
            <person name="Nagata Y."/>
            <person name="Naito S."/>
            <person name="Nakashima M."/>
            <person name="Nakama Y."/>
            <person name="Nakamichi Y."/>
            <person name="Nakamura M."/>
            <person name="Meguro A."/>
            <person name="Negishi M."/>
            <person name="Ohta I."/>
            <person name="Ohta T."/>
            <person name="Okamoto M."/>
            <person name="Ono N."/>
            <person name="Saji S."/>
            <person name="Sakaguchi M."/>
            <person name="Sakai K."/>
            <person name="Shibata M."/>
            <person name="Shimokawa T."/>
            <person name="Song J."/>
            <person name="Takazaki Y."/>
            <person name="Terasawa K."/>
            <person name="Tsugane M."/>
            <person name="Tsuji K."/>
            <person name="Ueda S."/>
            <person name="Waki K."/>
            <person name="Yamagata H."/>
            <person name="Yamamoto M."/>
            <person name="Yamamoto S."/>
            <person name="Yamane H."/>
            <person name="Yoshiki S."/>
            <person name="Yoshihara R."/>
            <person name="Yukawa K."/>
            <person name="Zhong H."/>
            <person name="Yano M."/>
            <person name="Yuan Q."/>
            <person name="Ouyang S."/>
            <person name="Liu J."/>
            <person name="Jones K.M."/>
            <person name="Gansberger K."/>
            <person name="Moffat K."/>
            <person name="Hill J."/>
            <person name="Bera J."/>
            <person name="Fadrosh D."/>
            <person name="Jin S."/>
            <person name="Johri S."/>
            <person name="Kim M."/>
            <person name="Overton L."/>
            <person name="Reardon M."/>
            <person name="Tsitrin T."/>
            <person name="Vuong H."/>
            <person name="Weaver B."/>
            <person name="Ciecko A."/>
            <person name="Tallon L."/>
            <person name="Jackson J."/>
            <person name="Pai G."/>
            <person name="Aken S.V."/>
            <person name="Utterback T."/>
            <person name="Reidmuller S."/>
            <person name="Feldblyum T."/>
            <person name="Hsiao J."/>
            <person name="Zismann V."/>
            <person name="Iobst S."/>
            <person name="de Vazeille A.R."/>
            <person name="Buell C.R."/>
            <person name="Ying K."/>
            <person name="Li Y."/>
            <person name="Lu T."/>
            <person name="Huang Y."/>
            <person name="Zhao Q."/>
            <person name="Feng Q."/>
            <person name="Zhang L."/>
            <person name="Zhu J."/>
            <person name="Weng Q."/>
            <person name="Mu J."/>
            <person name="Lu Y."/>
            <person name="Fan D."/>
            <person name="Liu Y."/>
            <person name="Guan J."/>
            <person name="Zhang Y."/>
            <person name="Yu S."/>
            <person name="Liu X."/>
            <person name="Zhang Y."/>
            <person name="Hong G."/>
            <person name="Han B."/>
            <person name="Choisne N."/>
            <person name="Demange N."/>
            <person name="Orjeda G."/>
            <person name="Samain S."/>
            <person name="Cattolico L."/>
            <person name="Pelletier E."/>
            <person name="Couloux A."/>
            <person name="Segurens B."/>
            <person name="Wincker P."/>
            <person name="D'Hont A."/>
            <person name="Scarpelli C."/>
            <person name="Weissenbach J."/>
            <person name="Salanoubat M."/>
            <person name="Quetier F."/>
            <person name="Yu Y."/>
            <person name="Kim H.R."/>
            <person name="Rambo T."/>
            <person name="Currie J."/>
            <person name="Collura K."/>
            <person name="Luo M."/>
            <person name="Yang T."/>
            <person name="Ammiraju J.S.S."/>
            <person name="Engler F."/>
            <person name="Soderlund C."/>
            <person name="Wing R.A."/>
            <person name="Palmer L.E."/>
            <person name="de la Bastide M."/>
            <person name="Spiegel L."/>
            <person name="Nascimento L."/>
            <person name="Zutavern T."/>
            <person name="O'Shaughnessy A."/>
            <person name="Dike S."/>
            <person name="Dedhia N."/>
            <person name="Preston R."/>
            <person name="Balija V."/>
            <person name="McCombie W.R."/>
            <person name="Chow T."/>
            <person name="Chen H."/>
            <person name="Chung M."/>
            <person name="Chen C."/>
            <person name="Shaw J."/>
            <person name="Wu H."/>
            <person name="Hsiao K."/>
            <person name="Chao Y."/>
            <person name="Chu M."/>
            <person name="Cheng C."/>
            <person name="Hour A."/>
            <person name="Lee P."/>
            <person name="Lin S."/>
            <person name="Lin Y."/>
            <person name="Liou J."/>
            <person name="Liu S."/>
            <person name="Hsing Y."/>
            <person name="Raghuvanshi S."/>
            <person name="Mohanty A."/>
            <person name="Bharti A.K."/>
            <person name="Gaur A."/>
            <person name="Gupta V."/>
            <person name="Kumar D."/>
            <person name="Ravi V."/>
            <person name="Vij S."/>
            <person name="Kapur A."/>
            <person name="Khurana P."/>
            <person name="Khurana P."/>
            <person name="Khurana J.P."/>
            <person name="Tyagi A.K."/>
            <person name="Gaikwad K."/>
            <person name="Singh A."/>
            <person name="Dalal V."/>
            <person name="Srivastava S."/>
            <person name="Dixit A."/>
            <person name="Pal A.K."/>
            <person name="Ghazi I.A."/>
            <person name="Yadav M."/>
            <person name="Pandit A."/>
            <person name="Bhargava A."/>
            <person name="Sureshbabu K."/>
            <person name="Batra K."/>
            <person name="Sharma T.R."/>
            <person name="Mohapatra T."/>
            <person name="Singh N.K."/>
            <person name="Messing J."/>
            <person name="Nelson A.B."/>
            <person name="Fuks G."/>
            <person name="Kavchok S."/>
            <person name="Keizer G."/>
            <person name="Linton E."/>
            <person name="Llaca V."/>
            <person name="Song R."/>
            <person name="Tanyolac B."/>
            <person name="Young S."/>
            <person name="Ho-Il K."/>
            <person name="Hahn J.H."/>
            <person name="Sangsakoo G."/>
            <person name="Vanavichit A."/>
            <person name="de Mattos Luiz.A.T."/>
            <person name="Zimmer P.D."/>
            <person name="Malone G."/>
            <person name="Dellagostin O."/>
            <person name="de Oliveira A.C."/>
            <person name="Bevan M."/>
            <person name="Bancroft I."/>
            <person name="Minx P."/>
            <person name="Cordum H."/>
            <person name="Wilson R."/>
            <person name="Cheng Z."/>
            <person name="Jin W."/>
            <person name="Jiang J."/>
            <person name="Leong S.A."/>
            <person name="Iwama H."/>
            <person name="Gojobori T."/>
            <person name="Itoh T."/>
            <person name="Niimura Y."/>
            <person name="Fujii Y."/>
            <person name="Habara T."/>
            <person name="Sakai H."/>
            <person name="Sato Y."/>
            <person name="Wilson G."/>
            <person name="Kumar K."/>
            <person name="McCouch S."/>
            <person name="Juretic N."/>
            <person name="Hoen D."/>
            <person name="Wright S."/>
            <person name="Bruskiewich R."/>
            <person name="Bureau T."/>
            <person name="Miyao A."/>
            <person name="Hirochika H."/>
            <person name="Nishikawa T."/>
            <person name="Kadowaki K."/>
            <person name="Sugiura M."/>
            <person name="Burr B."/>
            <person name="Sasaki T."/>
        </authorList>
    </citation>
    <scope>NUCLEOTIDE SEQUENCE [LARGE SCALE GENOMIC DNA]</scope>
    <source>
        <strain evidence="3">cv. Nipponbare</strain>
    </source>
</reference>
<feature type="non-terminal residue" evidence="2">
    <location>
        <position position="1"/>
    </location>
</feature>
<dbReference type="KEGG" id="dosa:Os08g0221000"/>
<dbReference type="HOGENOM" id="CLU_1708879_0_0_1"/>
<evidence type="ECO:0000313" key="3">
    <source>
        <dbReference type="Proteomes" id="UP000000763"/>
    </source>
</evidence>
<dbReference type="Proteomes" id="UP000000763">
    <property type="component" value="Chromosome 8"/>
</dbReference>
<feature type="region of interest" description="Disordered" evidence="1">
    <location>
        <begin position="59"/>
        <end position="95"/>
    </location>
</feature>
<accession>C7J5W1</accession>
<reference evidence="3" key="2">
    <citation type="journal article" date="2008" name="Nucleic Acids Res.">
        <title>The rice annotation project database (RAP-DB): 2008 update.</title>
        <authorList>
            <consortium name="The rice annotation project (RAP)"/>
        </authorList>
    </citation>
    <scope>GENOME REANNOTATION</scope>
    <source>
        <strain evidence="3">cv. Nipponbare</strain>
    </source>
</reference>
<evidence type="ECO:0000256" key="1">
    <source>
        <dbReference type="SAM" id="MobiDB-lite"/>
    </source>
</evidence>
<sequence length="158" mass="18022">SKPRGRAPAFLFHLDLAAGREDDGRCHRHCAPRERRARRRCSGARTGRRHRVLIVVPTEPNHPKPNPCATRITSTSSSRYPKKTHPMAQRSWRSTSCSPTPFNRFHHRFHSLRDSPYRSSSRRHSWSCAMPPWSFAVAVALQTSLALSSISVLDLVFE</sequence>
<name>C7J5W1_ORYSJ</name>
<gene>
    <name evidence="2" type="ordered locus">Os08g0221000</name>
</gene>
<protein>
    <submittedName>
        <fullName evidence="2">Os08g0221000 protein</fullName>
    </submittedName>
</protein>
<evidence type="ECO:0000313" key="2">
    <source>
        <dbReference type="EMBL" id="BAH94170.1"/>
    </source>
</evidence>
<organism evidence="2 3">
    <name type="scientific">Oryza sativa subsp. japonica</name>
    <name type="common">Rice</name>
    <dbReference type="NCBI Taxonomy" id="39947"/>
    <lineage>
        <taxon>Eukaryota</taxon>
        <taxon>Viridiplantae</taxon>
        <taxon>Streptophyta</taxon>
        <taxon>Embryophyta</taxon>
        <taxon>Tracheophyta</taxon>
        <taxon>Spermatophyta</taxon>
        <taxon>Magnoliopsida</taxon>
        <taxon>Liliopsida</taxon>
        <taxon>Poales</taxon>
        <taxon>Poaceae</taxon>
        <taxon>BOP clade</taxon>
        <taxon>Oryzoideae</taxon>
        <taxon>Oryzeae</taxon>
        <taxon>Oryzinae</taxon>
        <taxon>Oryza</taxon>
        <taxon>Oryza sativa</taxon>
    </lineage>
</organism>